<comment type="caution">
    <text evidence="3">The sequence shown here is derived from an EMBL/GenBank/DDBJ whole genome shotgun (WGS) entry which is preliminary data.</text>
</comment>
<dbReference type="Proteomes" id="UP000199663">
    <property type="component" value="Unassembled WGS sequence"/>
</dbReference>
<evidence type="ECO:0000256" key="1">
    <source>
        <dbReference type="SAM" id="SignalP"/>
    </source>
</evidence>
<protein>
    <submittedName>
        <fullName evidence="3">Glycerophosphoryl diester phosphodiesterase</fullName>
    </submittedName>
</protein>
<name>A0A1H3MGJ7_9BACT</name>
<evidence type="ECO:0000259" key="2">
    <source>
        <dbReference type="PROSITE" id="PS51704"/>
    </source>
</evidence>
<dbReference type="Gene3D" id="3.20.20.190">
    <property type="entry name" value="Phosphatidylinositol (PI) phosphodiesterase"/>
    <property type="match status" value="1"/>
</dbReference>
<dbReference type="Pfam" id="PF03009">
    <property type="entry name" value="GDPD"/>
    <property type="match status" value="1"/>
</dbReference>
<feature type="chain" id="PRO_5046805241" evidence="1">
    <location>
        <begin position="27"/>
        <end position="297"/>
    </location>
</feature>
<sequence length="297" mass="33685">MTNFPKKDMKKLTFIFLILFPMISQAQFSFDLQGHRGARGLMPENTIPAMIKALDLGVTTLELDLAVTKDGEIIVSHEPWMNPLICLTPEGAQIPAGDHGHNIYKMTFSEVLKYDCGSKTHSGFPKQVNFNVAKPKLADLFEAVEKYVKDFGLPQPNYNIEIKSQPDGDGIYHPVPRDFSDKVFQLINGRIDWERINIQSFDFRVLQYYHKTYPEVVLAMLVEDASKSSEQLHELGFQPQIYSPYFPKLTSEAVAAMHKKGMKVIPWTVNTTEQMEALLDMGVDGIITDYPNLAPKR</sequence>
<evidence type="ECO:0000313" key="4">
    <source>
        <dbReference type="Proteomes" id="UP000199663"/>
    </source>
</evidence>
<accession>A0A1H3MGJ7</accession>
<keyword evidence="1" id="KW-0732">Signal</keyword>
<feature type="signal peptide" evidence="1">
    <location>
        <begin position="1"/>
        <end position="26"/>
    </location>
</feature>
<organism evidence="3 4">
    <name type="scientific">Rhodonellum ikkaensis</name>
    <dbReference type="NCBI Taxonomy" id="336829"/>
    <lineage>
        <taxon>Bacteria</taxon>
        <taxon>Pseudomonadati</taxon>
        <taxon>Bacteroidota</taxon>
        <taxon>Cytophagia</taxon>
        <taxon>Cytophagales</taxon>
        <taxon>Cytophagaceae</taxon>
        <taxon>Rhodonellum</taxon>
    </lineage>
</organism>
<evidence type="ECO:0000313" key="3">
    <source>
        <dbReference type="EMBL" id="SDY75673.1"/>
    </source>
</evidence>
<dbReference type="PROSITE" id="PS51704">
    <property type="entry name" value="GP_PDE"/>
    <property type="match status" value="1"/>
</dbReference>
<dbReference type="InterPro" id="IPR030395">
    <property type="entry name" value="GP_PDE_dom"/>
</dbReference>
<dbReference type="PANTHER" id="PTHR46211:SF14">
    <property type="entry name" value="GLYCEROPHOSPHODIESTER PHOSPHODIESTERASE"/>
    <property type="match status" value="1"/>
</dbReference>
<dbReference type="PANTHER" id="PTHR46211">
    <property type="entry name" value="GLYCEROPHOSPHORYL DIESTER PHOSPHODIESTERASE"/>
    <property type="match status" value="1"/>
</dbReference>
<keyword evidence="4" id="KW-1185">Reference proteome</keyword>
<dbReference type="SUPFAM" id="SSF51695">
    <property type="entry name" value="PLC-like phosphodiesterases"/>
    <property type="match status" value="1"/>
</dbReference>
<proteinExistence type="predicted"/>
<dbReference type="InterPro" id="IPR017946">
    <property type="entry name" value="PLC-like_Pdiesterase_TIM-brl"/>
</dbReference>
<dbReference type="EMBL" id="FNQC01000002">
    <property type="protein sequence ID" value="SDY75673.1"/>
    <property type="molecule type" value="Genomic_DNA"/>
</dbReference>
<feature type="domain" description="GP-PDE" evidence="2">
    <location>
        <begin position="30"/>
        <end position="297"/>
    </location>
</feature>
<gene>
    <name evidence="3" type="ORF">SAMN05444412_102486</name>
</gene>
<reference evidence="3 4" key="1">
    <citation type="submission" date="2016-10" db="EMBL/GenBank/DDBJ databases">
        <authorList>
            <person name="Varghese N."/>
            <person name="Submissions S."/>
        </authorList>
    </citation>
    <scope>NUCLEOTIDE SEQUENCE [LARGE SCALE GENOMIC DNA]</scope>
    <source>
        <strain evidence="3 4">DSM 17997</strain>
    </source>
</reference>